<dbReference type="STRING" id="595528.A0A0D2VL89"/>
<dbReference type="InterPro" id="IPR002634">
    <property type="entry name" value="BolA"/>
</dbReference>
<dbReference type="SUPFAM" id="SSF82657">
    <property type="entry name" value="BolA-like"/>
    <property type="match status" value="1"/>
</dbReference>
<dbReference type="RefSeq" id="XP_004348860.1">
    <property type="nucleotide sequence ID" value="XM_004348810.2"/>
</dbReference>
<dbReference type="PANTHER" id="PTHR46188">
    <property type="entry name" value="BOLA-LIKE PROTEIN 3"/>
    <property type="match status" value="1"/>
</dbReference>
<dbReference type="Pfam" id="PF01722">
    <property type="entry name" value="BolA"/>
    <property type="match status" value="1"/>
</dbReference>
<name>A0A0D2VL89_CAPO3</name>
<keyword evidence="5" id="KW-1185">Reference proteome</keyword>
<organism evidence="4 5">
    <name type="scientific">Capsaspora owczarzaki (strain ATCC 30864)</name>
    <dbReference type="NCBI Taxonomy" id="595528"/>
    <lineage>
        <taxon>Eukaryota</taxon>
        <taxon>Filasterea</taxon>
        <taxon>Capsaspora</taxon>
    </lineage>
</organism>
<dbReference type="InterPro" id="IPR052275">
    <property type="entry name" value="Mt_Fe-S_assembly_factor"/>
</dbReference>
<evidence type="ECO:0000256" key="3">
    <source>
        <dbReference type="SAM" id="MobiDB-lite"/>
    </source>
</evidence>
<reference evidence="5" key="1">
    <citation type="submission" date="2011-02" db="EMBL/GenBank/DDBJ databases">
        <title>The Genome Sequence of Capsaspora owczarzaki ATCC 30864.</title>
        <authorList>
            <person name="Russ C."/>
            <person name="Cuomo C."/>
            <person name="Burger G."/>
            <person name="Gray M.W."/>
            <person name="Holland P.W.H."/>
            <person name="King N."/>
            <person name="Lang F.B.F."/>
            <person name="Roger A.J."/>
            <person name="Ruiz-Trillo I."/>
            <person name="Young S.K."/>
            <person name="Zeng Q."/>
            <person name="Gargeya S."/>
            <person name="Alvarado L."/>
            <person name="Berlin A."/>
            <person name="Chapman S.B."/>
            <person name="Chen Z."/>
            <person name="Freedman E."/>
            <person name="Gellesch M."/>
            <person name="Goldberg J."/>
            <person name="Griggs A."/>
            <person name="Gujja S."/>
            <person name="Heilman E."/>
            <person name="Heiman D."/>
            <person name="Howarth C."/>
            <person name="Mehta T."/>
            <person name="Neiman D."/>
            <person name="Pearson M."/>
            <person name="Roberts A."/>
            <person name="Saif S."/>
            <person name="Shea T."/>
            <person name="Shenoy N."/>
            <person name="Sisk P."/>
            <person name="Stolte C."/>
            <person name="Sykes S."/>
            <person name="White J."/>
            <person name="Yandava C."/>
            <person name="Haas B."/>
            <person name="Nusbaum C."/>
            <person name="Birren B."/>
        </authorList>
    </citation>
    <scope>NUCLEOTIDE SEQUENCE</scope>
    <source>
        <strain evidence="5">ATCC 30864</strain>
    </source>
</reference>
<gene>
    <name evidence="4" type="ORF">CAOG_002110</name>
</gene>
<feature type="region of interest" description="Disordered" evidence="3">
    <location>
        <begin position="129"/>
        <end position="149"/>
    </location>
</feature>
<dbReference type="GO" id="GO:0005759">
    <property type="term" value="C:mitochondrial matrix"/>
    <property type="evidence" value="ECO:0007669"/>
    <property type="project" value="TreeGrafter"/>
</dbReference>
<dbReference type="InterPro" id="IPR036065">
    <property type="entry name" value="BolA-like_sf"/>
</dbReference>
<evidence type="ECO:0000313" key="5">
    <source>
        <dbReference type="Proteomes" id="UP000008743"/>
    </source>
</evidence>
<evidence type="ECO:0000256" key="1">
    <source>
        <dbReference type="ARBA" id="ARBA00005578"/>
    </source>
</evidence>
<protein>
    <submittedName>
        <fullName evidence="4">BolA-like protein</fullName>
    </submittedName>
</protein>
<evidence type="ECO:0000313" key="4">
    <source>
        <dbReference type="EMBL" id="KJE90872.1"/>
    </source>
</evidence>
<dbReference type="InParanoid" id="A0A0D2VL89"/>
<dbReference type="Proteomes" id="UP000008743">
    <property type="component" value="Unassembled WGS sequence"/>
</dbReference>
<dbReference type="PANTHER" id="PTHR46188:SF1">
    <property type="entry name" value="BOLA-LIKE PROTEIN 3"/>
    <property type="match status" value="1"/>
</dbReference>
<evidence type="ECO:0000256" key="2">
    <source>
        <dbReference type="RuleBase" id="RU003860"/>
    </source>
</evidence>
<dbReference type="Gene3D" id="3.30.300.90">
    <property type="entry name" value="BolA-like"/>
    <property type="match status" value="1"/>
</dbReference>
<accession>A0A0D2VL89</accession>
<comment type="similarity">
    <text evidence="1 2">Belongs to the BolA/IbaG family.</text>
</comment>
<proteinExistence type="inferred from homology"/>
<dbReference type="eggNOG" id="KOG3348">
    <property type="taxonomic scope" value="Eukaryota"/>
</dbReference>
<dbReference type="OrthoDB" id="203381at2759"/>
<sequence length="149" mass="15295">MLSRLSTSIARAVASAGQVRTCITAGAAAAAAGAAPLHSSAASLHGHTHGGQPCDGDHGGMTEGEERISNILLDKLKPTALGVNDISGGCGSMYQIGVESPMFAGLSLVQQHRLVNEILKDEIKGMHGMRLQTRTTPPKPAADDKSKSA</sequence>
<dbReference type="PhylomeDB" id="A0A0D2VL89"/>
<dbReference type="EMBL" id="KE346362">
    <property type="protein sequence ID" value="KJE90872.1"/>
    <property type="molecule type" value="Genomic_DNA"/>
</dbReference>
<dbReference type="AlphaFoldDB" id="A0A0D2VL89"/>